<organism evidence="2 3">
    <name type="scientific">Xylaria flabelliformis</name>
    <dbReference type="NCBI Taxonomy" id="2512241"/>
    <lineage>
        <taxon>Eukaryota</taxon>
        <taxon>Fungi</taxon>
        <taxon>Dikarya</taxon>
        <taxon>Ascomycota</taxon>
        <taxon>Pezizomycotina</taxon>
        <taxon>Sordariomycetes</taxon>
        <taxon>Xylariomycetidae</taxon>
        <taxon>Xylariales</taxon>
        <taxon>Xylariaceae</taxon>
        <taxon>Xylaria</taxon>
    </lineage>
</organism>
<dbReference type="Proteomes" id="UP000319160">
    <property type="component" value="Unassembled WGS sequence"/>
</dbReference>
<reference evidence="3" key="1">
    <citation type="submission" date="2019-06" db="EMBL/GenBank/DDBJ databases">
        <title>Draft genome sequence of the griseofulvin-producing fungus Xylaria cubensis strain G536.</title>
        <authorList>
            <person name="Mead M.E."/>
            <person name="Raja H.A."/>
            <person name="Steenwyk J.L."/>
            <person name="Knowles S.L."/>
            <person name="Oberlies N.H."/>
            <person name="Rokas A."/>
        </authorList>
    </citation>
    <scope>NUCLEOTIDE SEQUENCE [LARGE SCALE GENOMIC DNA]</scope>
    <source>
        <strain evidence="3">G536</strain>
    </source>
</reference>
<keyword evidence="3" id="KW-1185">Reference proteome</keyword>
<comment type="caution">
    <text evidence="2">The sequence shown here is derived from an EMBL/GenBank/DDBJ whole genome shotgun (WGS) entry which is preliminary data.</text>
</comment>
<feature type="region of interest" description="Disordered" evidence="1">
    <location>
        <begin position="1"/>
        <end position="27"/>
    </location>
</feature>
<evidence type="ECO:0000313" key="3">
    <source>
        <dbReference type="Proteomes" id="UP000319160"/>
    </source>
</evidence>
<dbReference type="AlphaFoldDB" id="A0A553IEP6"/>
<dbReference type="STRING" id="2512241.A0A553IEP6"/>
<evidence type="ECO:0000256" key="1">
    <source>
        <dbReference type="SAM" id="MobiDB-lite"/>
    </source>
</evidence>
<proteinExistence type="predicted"/>
<feature type="compositionally biased region" description="Low complexity" evidence="1">
    <location>
        <begin position="1"/>
        <end position="23"/>
    </location>
</feature>
<sequence length="349" mass="38567">MDNNQPPQNPQQDPQPQTPAADPNRPRRPLIAIDTLFGREVKIETVDVPMLGPLFRRPRKQKIVNLSATMSGPPSPGPSHAPFDLDNMADHDRNRRANLPLGHPYRITLGKYHPNTLRIPALQSVRSLGHHAKAVKEGSCFEENTNWAAKTSCRERTSDICVDLSHGEVTYLCNRCHDKARQVVGRAVISIAKSLRAYACYICAITLDADRFANSQFNVWGLPLDALDGKPSISRGPPQPMTGCMCGTKLMDHTLCTPHRAHHFLEVRAKANALRAFVVATFGQMVCPFCNLNPGADTTNFLDQQGNPFPKVAYLCMACLGWVVADAATHPTIDAPSWDNARLLLELQQ</sequence>
<evidence type="ECO:0000313" key="2">
    <source>
        <dbReference type="EMBL" id="TRX98678.1"/>
    </source>
</evidence>
<name>A0A553IEP6_9PEZI</name>
<dbReference type="OrthoDB" id="5232836at2759"/>
<dbReference type="EMBL" id="VFLP01000001">
    <property type="protein sequence ID" value="TRX98678.1"/>
    <property type="molecule type" value="Genomic_DNA"/>
</dbReference>
<protein>
    <submittedName>
        <fullName evidence="2">Uncharacterized protein</fullName>
    </submittedName>
</protein>
<gene>
    <name evidence="2" type="ORF">FHL15_000020</name>
</gene>
<accession>A0A553IEP6</accession>